<gene>
    <name evidence="2" type="ORF">J8273_8938</name>
</gene>
<reference evidence="2" key="1">
    <citation type="submission" date="2021-05" db="EMBL/GenBank/DDBJ databases">
        <title>A free-living protist that lacks canonical eukaryotic 1 DNA replication and segregation systems.</title>
        <authorList>
            <person name="Salas-Leiva D.E."/>
            <person name="Tromer E.C."/>
            <person name="Curtis B.A."/>
            <person name="Jerlstrom-Hultqvist J."/>
            <person name="Kolisko M."/>
            <person name="Yi Z."/>
            <person name="Salas-Leiva J.S."/>
            <person name="Gallot-Lavallee L."/>
            <person name="Kops G.J.P.L."/>
            <person name="Archibald J.M."/>
            <person name="Simpson A.G.B."/>
            <person name="Roger A.J."/>
        </authorList>
    </citation>
    <scope>NUCLEOTIDE SEQUENCE</scope>
    <source>
        <strain evidence="2">BICM</strain>
    </source>
</reference>
<keyword evidence="3" id="KW-1185">Reference proteome</keyword>
<name>A0A8J6AZD6_9EUKA</name>
<accession>A0A8J6AZD6</accession>
<dbReference type="EMBL" id="JAHDYR010000069">
    <property type="protein sequence ID" value="KAG9389639.1"/>
    <property type="molecule type" value="Genomic_DNA"/>
</dbReference>
<feature type="compositionally biased region" description="Basic residues" evidence="1">
    <location>
        <begin position="291"/>
        <end position="307"/>
    </location>
</feature>
<dbReference type="AlphaFoldDB" id="A0A8J6AZD6"/>
<sequence length="386" mass="42366">MAARAVTERRTRDDADERPLDPVPLLLPGTQPLSSLARPHIQDAIPDPCRPVLVRGNELSLVRLGGVARTPETGEPAQTPVTDLTHHTVQGATDVQVIMDGRTLTQLLETPGAENRAEVSLGVYRCSLGSKTMLLSDGKYHIPALFMEQAWQDVAKLSEDSSGINEAMYHRVLHIRPFHLLIRGNQIVLIVYGVKDCIQPAIEATSRTLEHSVPISCGFATDEALKSAVAELSSVLADQAPAFVRSQRAHGTPRTVHTGDAWLQKETPSRTSLWATPVRRKTPSQPVTPKSTKRKPGKQSRPKHRNTPYKDTKSRQTKPQSKLCRAETISSPPGTPQASEIKASMAEATVFDEFSMEVTTVPRTPAARVTRARLPIRGTPKRTPKR</sequence>
<feature type="region of interest" description="Disordered" evidence="1">
    <location>
        <begin position="1"/>
        <end position="31"/>
    </location>
</feature>
<evidence type="ECO:0000256" key="1">
    <source>
        <dbReference type="SAM" id="MobiDB-lite"/>
    </source>
</evidence>
<comment type="caution">
    <text evidence="2">The sequence shown here is derived from an EMBL/GenBank/DDBJ whole genome shotgun (WGS) entry which is preliminary data.</text>
</comment>
<dbReference type="Proteomes" id="UP000717585">
    <property type="component" value="Unassembled WGS sequence"/>
</dbReference>
<feature type="region of interest" description="Disordered" evidence="1">
    <location>
        <begin position="246"/>
        <end position="340"/>
    </location>
</feature>
<organism evidence="2 3">
    <name type="scientific">Carpediemonas membranifera</name>
    <dbReference type="NCBI Taxonomy" id="201153"/>
    <lineage>
        <taxon>Eukaryota</taxon>
        <taxon>Metamonada</taxon>
        <taxon>Carpediemonas-like organisms</taxon>
        <taxon>Carpediemonas</taxon>
    </lineage>
</organism>
<protein>
    <submittedName>
        <fullName evidence="2">Uncharacterized protein</fullName>
    </submittedName>
</protein>
<proteinExistence type="predicted"/>
<evidence type="ECO:0000313" key="3">
    <source>
        <dbReference type="Proteomes" id="UP000717585"/>
    </source>
</evidence>
<evidence type="ECO:0000313" key="2">
    <source>
        <dbReference type="EMBL" id="KAG9389639.1"/>
    </source>
</evidence>
<feature type="compositionally biased region" description="Polar residues" evidence="1">
    <location>
        <begin position="328"/>
        <end position="338"/>
    </location>
</feature>
<feature type="compositionally biased region" description="Basic and acidic residues" evidence="1">
    <location>
        <begin position="1"/>
        <end position="20"/>
    </location>
</feature>